<protein>
    <submittedName>
        <fullName evidence="2">Uncharacterized protein</fullName>
    </submittedName>
</protein>
<feature type="region of interest" description="Disordered" evidence="1">
    <location>
        <begin position="1899"/>
        <end position="1943"/>
    </location>
</feature>
<feature type="region of interest" description="Disordered" evidence="1">
    <location>
        <begin position="1494"/>
        <end position="1523"/>
    </location>
</feature>
<reference evidence="2 3" key="1">
    <citation type="submission" date="2024-06" db="EMBL/GenBank/DDBJ databases">
        <title>A chromosome-level genome assembly of beet webworm, Loxostege sticticalis.</title>
        <authorList>
            <person name="Zhang Y."/>
        </authorList>
    </citation>
    <scope>NUCLEOTIDE SEQUENCE [LARGE SCALE GENOMIC DNA]</scope>
    <source>
        <strain evidence="2">AQ028</strain>
        <tissue evidence="2">Male pupae</tissue>
    </source>
</reference>
<sequence>MAEVDKFKRRVIRAVARILRKEQTPGEEMWKALQNEAGCDCKLLWQRMRALTLKKMKRLILAEDRLDNIAAVAKMTLTDWLLFDLVLVHEDIDVIGQDLKTEPTILTDLFNVVKRFQIEGKQGDALATAWTAATFYYNSFGRQCSPMLLQRRWYQLKKVTRTNFYKFWFEYRGNARLLTMAKEHQPTKLQTDIAQRYPHLVTMPYLEWDKMIKEKWVILPEEFEAKIKKKNAKPPKPAINEPDLVLLEPQIETIDLGVDSDPEAEPADADENSKDSNTNSNALNPVALAAAIKKEPEEFEMDFEDEFDAKALEEAHIPVDENTEDNNVENTVADVESLEVGINDEVQELDAMPKICSVAGNFNEDSITSATECTDASGENRNEVMDEINDILKSAAGVKTETHETSTEKKPVRIGPKSKILQRTNFNEPMQVDPDVQTIDLDESDDSFADASRSNEVMAEVDNILKCAAEGKKVTKTREDSTEVRTVITGPKCKKRPNLIESDTQPIDIDESDKDTLAGSSSRMEVMTEINNILETAIQGKTQEHKTNNQTIVMDEDKNVDDDDKVELVTDIKVEETPLEDVLQKRTSVAESSSVDHAIDDPSIDIPTDLTFEDDGIELVDDGIAFEEDYEYAAEKAANVKSENGALDDLADIEDSPKFDLKLLMHPCVYTIKLENMSVFKNKNINEVKDKIVLETALIESKIHVKKEKIEDLKEEQDNESMKSENNSDNDPSDSEDDIPENQKVKLSSYMLQKPKSRSYNPIQLCKNPDFNTRLKRLTVGFLSSNRNRLLLKCLKPMTIDLSKAFESKLINGTVYLKSDEGPKIKCEKPDDVCEEPSVTAVMPSAMPVQSLIDNSNVTLQDLLPSPPKPANKPYDFLSERQKTINLPDINNIRRINQHLLTAEVTPMRAQSNDKYVPPVQIVAASKPNPPNNSETYPKTNELGVVGSATNVVPSNQVANPVPKSKDSASTEAVPGLSTAPGEKKRKEYVRPTYNLSWNSLKRIPTKTTGDDEFLLTLDALNKMLHLFNEQDTKKKTERAQKKQLIKQKLELQKRMDQFENKTDDEPSESKDEDRAEDKKVYPKASKKEKKKEDPAPPEVAPPKINIVVDKPYGPYCCWARNKIETAGKKAQRAHQCPRICRCCCRDELAEKFHRNPKLVRTIVKPSTIVISDDEETKKVCESIENVVNQSRVVVKVPISVDKKTNAIPKQSGGPTRSEVSIQCDMSSGSDFGKLTHTEMVSKPSISPGKPKQSEVITINDADDIPPRRIPKKPVRVRKDLLLDPVVRSPPPPIKHRGHITIDASQRNVQITSEPVHFTSGGQEKILYMNQRATSKDIVSPIFLGENKILLTDIKFPNTSPALSVVQNNPPAAALPATPTIPVVLPPVPTVPSALPTVPAVQPVALPAGVQIILLPDGQLTYTIDPSTKLTDEEIATLPVILDAIRQQLNATSATNSVLTTTNEVVNLTGEGDTDALPPASEPIGAAQVDASGDTTACTDTVSNPESVANVEVESGEKNTVPNPETVANVEVESGEKTTVPNPETVANVEAESGEKNMIEEDKQKSSADPNNIENATEPMKNSEEKQLQDIQVENQIEAASSNDGNGSIVDSENIPLSTDVSKGTSAEMLSEAEKDNASSLQNTAPVTGAETTNVLDNTQDNSSESTNNTANANRKTLLSDLMEMSGISEEDIQTNVPTTIVNTTVQPSVAAAPVIDISTEVPAVPEPVSHIPRVTAGPAMPSIPELTPITSFSQLKYACEHNGRFFKLDLQLGTLTKIAVCIKKNKPKQPPPLHMIQKSVIDLTEDQDQDEATSSVQETQNKTDENVSLDDMLPTHVIRTNQHVVSLNEEVIPASVIRTNRSLLKSNHPQETVKPLKLFRAIRILKRNSDTRIPLKITQTQSSHGLPESVHVHVKQKRKQELDQTNTRAEIPTQVEVDESSLDSAELDQYIWKDTEQVSDDGPTSDSDLSSDSSDDEPLASKAKRMRVTESQEVSFGSGVEMAPAVARHEEVSLEEGNPRTETAMEVVNNERLACEKEIAEEDKAKRVDTTKRAGISEETAMAEESEILEEESEIPEEGDIIEEANLPEEADIAGVEEVPIGDDLNLLPALQVVEPMDEDDDDGDCILGF</sequence>
<feature type="region of interest" description="Disordered" evidence="1">
    <location>
        <begin position="1552"/>
        <end position="1587"/>
    </location>
</feature>
<proteinExistence type="predicted"/>
<feature type="region of interest" description="Disordered" evidence="1">
    <location>
        <begin position="258"/>
        <end position="282"/>
    </location>
</feature>
<feature type="compositionally biased region" description="Acidic residues" evidence="1">
    <location>
        <begin position="731"/>
        <end position="740"/>
    </location>
</feature>
<feature type="region of interest" description="Disordered" evidence="1">
    <location>
        <begin position="1955"/>
        <end position="1997"/>
    </location>
</feature>
<evidence type="ECO:0000313" key="2">
    <source>
        <dbReference type="EMBL" id="KAL0811888.1"/>
    </source>
</evidence>
<gene>
    <name evidence="2" type="ORF">ABMA28_009308</name>
</gene>
<organism evidence="2 3">
    <name type="scientific">Loxostege sticticalis</name>
    <name type="common">Beet webworm moth</name>
    <dbReference type="NCBI Taxonomy" id="481309"/>
    <lineage>
        <taxon>Eukaryota</taxon>
        <taxon>Metazoa</taxon>
        <taxon>Ecdysozoa</taxon>
        <taxon>Arthropoda</taxon>
        <taxon>Hexapoda</taxon>
        <taxon>Insecta</taxon>
        <taxon>Pterygota</taxon>
        <taxon>Neoptera</taxon>
        <taxon>Endopterygota</taxon>
        <taxon>Lepidoptera</taxon>
        <taxon>Glossata</taxon>
        <taxon>Ditrysia</taxon>
        <taxon>Pyraloidea</taxon>
        <taxon>Crambidae</taxon>
        <taxon>Pyraustinae</taxon>
        <taxon>Loxostege</taxon>
    </lineage>
</organism>
<name>A0ABD0SCZ1_LOXSC</name>
<feature type="compositionally biased region" description="Polar residues" evidence="1">
    <location>
        <begin position="1494"/>
        <end position="1507"/>
    </location>
</feature>
<feature type="region of interest" description="Disordered" evidence="1">
    <location>
        <begin position="1599"/>
        <end position="1674"/>
    </location>
</feature>
<feature type="region of interest" description="Disordered" evidence="1">
    <location>
        <begin position="1051"/>
        <end position="1104"/>
    </location>
</feature>
<accession>A0ABD0SCZ1</accession>
<dbReference type="EMBL" id="JBEDNZ010000023">
    <property type="protein sequence ID" value="KAL0811888.1"/>
    <property type="molecule type" value="Genomic_DNA"/>
</dbReference>
<evidence type="ECO:0000313" key="3">
    <source>
        <dbReference type="Proteomes" id="UP001549921"/>
    </source>
</evidence>
<feature type="compositionally biased region" description="Polar residues" evidence="1">
    <location>
        <begin position="1599"/>
        <end position="1625"/>
    </location>
</feature>
<feature type="compositionally biased region" description="Acidic residues" evidence="1">
    <location>
        <begin position="258"/>
        <end position="270"/>
    </location>
</feature>
<feature type="compositionally biased region" description="Low complexity" evidence="1">
    <location>
        <begin position="1961"/>
        <end position="1973"/>
    </location>
</feature>
<evidence type="ECO:0000256" key="1">
    <source>
        <dbReference type="SAM" id="MobiDB-lite"/>
    </source>
</evidence>
<feature type="compositionally biased region" description="Low complexity" evidence="1">
    <location>
        <begin position="1662"/>
        <end position="1674"/>
    </location>
</feature>
<dbReference type="Proteomes" id="UP001549921">
    <property type="component" value="Unassembled WGS sequence"/>
</dbReference>
<feature type="region of interest" description="Disordered" evidence="1">
    <location>
        <begin position="710"/>
        <end position="740"/>
    </location>
</feature>
<feature type="compositionally biased region" description="Basic and acidic residues" evidence="1">
    <location>
        <begin position="1051"/>
        <end position="1081"/>
    </location>
</feature>
<comment type="caution">
    <text evidence="2">The sequence shown here is derived from an EMBL/GenBank/DDBJ whole genome shotgun (WGS) entry which is preliminary data.</text>
</comment>
<feature type="compositionally biased region" description="Polar residues" evidence="1">
    <location>
        <begin position="1638"/>
        <end position="1661"/>
    </location>
</feature>
<feature type="region of interest" description="Disordered" evidence="1">
    <location>
        <begin position="1806"/>
        <end position="1827"/>
    </location>
</feature>
<feature type="region of interest" description="Disordered" evidence="1">
    <location>
        <begin position="954"/>
        <end position="988"/>
    </location>
</feature>
<feature type="compositionally biased region" description="Basic and acidic residues" evidence="1">
    <location>
        <begin position="1553"/>
        <end position="1566"/>
    </location>
</feature>